<protein>
    <submittedName>
        <fullName evidence="2">Aminoglycoside phosphotransferase</fullName>
    </submittedName>
</protein>
<dbReference type="HOGENOM" id="CLU_077925_0_0_11"/>
<dbReference type="Proteomes" id="UP000007962">
    <property type="component" value="Chromosome"/>
</dbReference>
<proteinExistence type="predicted"/>
<keyword evidence="3" id="KW-1185">Reference proteome</keyword>
<sequence length="312" mass="33688">MSRRRPTWPELPEALRDLIESELGVVVVDARSHDGGYSPGLASTLVTDDGGRTFVKAVAASDNEVAATLYRREAEVAAVLPEDVPAPRLRWSAEHDDWVLVAFDAVDGRTPAVPWQAGELDAVLDLASRLAEVPAPDVPQIPVMADAEDGAFTNWRQLADRRPAGLATYEEWVVKNVDRLADVESGWREAVAGDVLVHGDFRGDNVIVPTDGRGAVVVDWPYASRGAAFCDVVGMLPALATEGGPQPEEIVRTHPVARAADPDAVTAYVAAIVGYFTRASLDPPPQGIPHVRAFQRAQAEVGVVWLRERLRS</sequence>
<dbReference type="InterPro" id="IPR011009">
    <property type="entry name" value="Kinase-like_dom_sf"/>
</dbReference>
<evidence type="ECO:0000313" key="2">
    <source>
        <dbReference type="EMBL" id="ACQ79616.1"/>
    </source>
</evidence>
<dbReference type="OrthoDB" id="2570531at2"/>
<reference evidence="2 3" key="1">
    <citation type="journal article" date="2009" name="Stand. Genomic Sci.">
        <title>Complete genome sequence of Beutenbergia cavernae type strain (HKI 0122).</title>
        <authorList>
            <person name="Land M."/>
            <person name="Pukall R."/>
            <person name="Abt B."/>
            <person name="Goker M."/>
            <person name="Rohde M."/>
            <person name="Glavina Del Rio T."/>
            <person name="Tice H."/>
            <person name="Copeland A."/>
            <person name="Cheng J.F."/>
            <person name="Lucas S."/>
            <person name="Chen F."/>
            <person name="Nolan M."/>
            <person name="Bruce D."/>
            <person name="Goodwin L."/>
            <person name="Pitluck S."/>
            <person name="Ivanova N."/>
            <person name="Mavromatis K."/>
            <person name="Ovchinnikova G."/>
            <person name="Pati A."/>
            <person name="Chen A."/>
            <person name="Palaniappan K."/>
            <person name="Hauser L."/>
            <person name="Chang Y.J."/>
            <person name="Jefferies C.C."/>
            <person name="Saunders E."/>
            <person name="Brettin T."/>
            <person name="Detter J.C."/>
            <person name="Han C."/>
            <person name="Chain P."/>
            <person name="Bristow J."/>
            <person name="Eisen J.A."/>
            <person name="Markowitz V."/>
            <person name="Hugenholtz P."/>
            <person name="Kyrpides N.C."/>
            <person name="Klenk H.P."/>
            <person name="Lapidus A."/>
        </authorList>
    </citation>
    <scope>NUCLEOTIDE SEQUENCE [LARGE SCALE GENOMIC DNA]</scope>
    <source>
        <strain evidence="3">ATCC BAA-8 / DSM 12333 / NBRC 16432</strain>
    </source>
</reference>
<dbReference type="eggNOG" id="COG3173">
    <property type="taxonomic scope" value="Bacteria"/>
</dbReference>
<dbReference type="GO" id="GO:0016740">
    <property type="term" value="F:transferase activity"/>
    <property type="evidence" value="ECO:0007669"/>
    <property type="project" value="UniProtKB-KW"/>
</dbReference>
<dbReference type="EMBL" id="CP001618">
    <property type="protein sequence ID" value="ACQ79616.1"/>
    <property type="molecule type" value="Genomic_DNA"/>
</dbReference>
<name>C5C2D0_BEUC1</name>
<feature type="domain" description="Aminoglycoside phosphotransferase" evidence="1">
    <location>
        <begin position="45"/>
        <end position="247"/>
    </location>
</feature>
<dbReference type="STRING" id="471853.Bcav_1357"/>
<dbReference type="SUPFAM" id="SSF56112">
    <property type="entry name" value="Protein kinase-like (PK-like)"/>
    <property type="match status" value="1"/>
</dbReference>
<keyword evidence="2" id="KW-0808">Transferase</keyword>
<accession>C5C2D0</accession>
<dbReference type="InterPro" id="IPR002575">
    <property type="entry name" value="Aminoglycoside_PTrfase"/>
</dbReference>
<dbReference type="AlphaFoldDB" id="C5C2D0"/>
<gene>
    <name evidence="2" type="ordered locus">Bcav_1357</name>
</gene>
<dbReference type="Gene3D" id="3.90.1200.10">
    <property type="match status" value="1"/>
</dbReference>
<evidence type="ECO:0000313" key="3">
    <source>
        <dbReference type="Proteomes" id="UP000007962"/>
    </source>
</evidence>
<organism evidence="2 3">
    <name type="scientific">Beutenbergia cavernae (strain ATCC BAA-8 / DSM 12333 / CCUG 43141 / JCM 11478 / NBRC 16432 / NCIMB 13614 / HKI 0122)</name>
    <dbReference type="NCBI Taxonomy" id="471853"/>
    <lineage>
        <taxon>Bacteria</taxon>
        <taxon>Bacillati</taxon>
        <taxon>Actinomycetota</taxon>
        <taxon>Actinomycetes</taxon>
        <taxon>Micrococcales</taxon>
        <taxon>Beutenbergiaceae</taxon>
        <taxon>Beutenbergia</taxon>
    </lineage>
</organism>
<dbReference type="RefSeq" id="WP_015881856.1">
    <property type="nucleotide sequence ID" value="NC_012669.1"/>
</dbReference>
<evidence type="ECO:0000259" key="1">
    <source>
        <dbReference type="Pfam" id="PF01636"/>
    </source>
</evidence>
<dbReference type="KEGG" id="bcv:Bcav_1357"/>
<dbReference type="Pfam" id="PF01636">
    <property type="entry name" value="APH"/>
    <property type="match status" value="1"/>
</dbReference>